<keyword evidence="7" id="KW-1185">Reference proteome</keyword>
<dbReference type="Pfam" id="PF13445">
    <property type="entry name" value="zf-RING_UBOX"/>
    <property type="match status" value="1"/>
</dbReference>
<organism evidence="8">
    <name type="scientific">Thrips palmi</name>
    <name type="common">Melon thrips</name>
    <dbReference type="NCBI Taxonomy" id="161013"/>
    <lineage>
        <taxon>Eukaryota</taxon>
        <taxon>Metazoa</taxon>
        <taxon>Ecdysozoa</taxon>
        <taxon>Arthropoda</taxon>
        <taxon>Hexapoda</taxon>
        <taxon>Insecta</taxon>
        <taxon>Pterygota</taxon>
        <taxon>Neoptera</taxon>
        <taxon>Paraneoptera</taxon>
        <taxon>Thysanoptera</taxon>
        <taxon>Terebrantia</taxon>
        <taxon>Thripoidea</taxon>
        <taxon>Thripidae</taxon>
        <taxon>Thrips</taxon>
    </lineage>
</organism>
<evidence type="ECO:0000259" key="6">
    <source>
        <dbReference type="PROSITE" id="PS50089"/>
    </source>
</evidence>
<dbReference type="InterPro" id="IPR052667">
    <property type="entry name" value="E3_ubiquitin-ligase_RING"/>
</dbReference>
<evidence type="ECO:0000313" key="7">
    <source>
        <dbReference type="Proteomes" id="UP000515158"/>
    </source>
</evidence>
<dbReference type="OrthoDB" id="6106880at2759"/>
<dbReference type="RefSeq" id="XP_034253848.1">
    <property type="nucleotide sequence ID" value="XM_034397957.1"/>
</dbReference>
<accession>A0A6P9A7B6</accession>
<dbReference type="GeneID" id="117652820"/>
<feature type="compositionally biased region" description="Low complexity" evidence="5">
    <location>
        <begin position="278"/>
        <end position="292"/>
    </location>
</feature>
<dbReference type="InterPro" id="IPR013083">
    <property type="entry name" value="Znf_RING/FYVE/PHD"/>
</dbReference>
<dbReference type="Gene3D" id="3.30.40.10">
    <property type="entry name" value="Zinc/RING finger domain, C3HC4 (zinc finger)"/>
    <property type="match status" value="1"/>
</dbReference>
<proteinExistence type="predicted"/>
<keyword evidence="3" id="KW-0862">Zinc</keyword>
<evidence type="ECO:0000313" key="8">
    <source>
        <dbReference type="RefSeq" id="XP_034253848.1"/>
    </source>
</evidence>
<feature type="region of interest" description="Disordered" evidence="5">
    <location>
        <begin position="271"/>
        <end position="320"/>
    </location>
</feature>
<dbReference type="PROSITE" id="PS50089">
    <property type="entry name" value="ZF_RING_2"/>
    <property type="match status" value="1"/>
</dbReference>
<keyword evidence="2 4" id="KW-0863">Zinc-finger</keyword>
<gene>
    <name evidence="8" type="primary">LOC117652820</name>
</gene>
<feature type="domain" description="RING-type" evidence="6">
    <location>
        <begin position="7"/>
        <end position="53"/>
    </location>
</feature>
<dbReference type="InParanoid" id="A0A6P9A7B6"/>
<dbReference type="AlphaFoldDB" id="A0A6P9A7B6"/>
<dbReference type="InterPro" id="IPR017907">
    <property type="entry name" value="Znf_RING_CS"/>
</dbReference>
<evidence type="ECO:0000256" key="1">
    <source>
        <dbReference type="ARBA" id="ARBA00022723"/>
    </source>
</evidence>
<dbReference type="InterPro" id="IPR001841">
    <property type="entry name" value="Znf_RING"/>
</dbReference>
<sequence>MDDVSNCTVCLEKFDADALSPTLLVCGHTLCRRCVRDLHQRGRRVSIRCPICRKVTIASPTDLPVNFSFLALLEKVQNESEPKRKVAKWCLDCKVLAGTSCQEEHTICPLRKEQLRQLEDEREILEAAVKSTKVLECILRENVEIIPSVLHNLRYAVTKAQQDTAEALKLFKSSKDATGTEWERVRGTVQQASLRCIQSREFDKQSVDFVQGARRCEVTVIGEHGRTWRGTFTLEDDLEESSDLRLVLAMVSTMQRARLLVPVEETQGDEVVKPSIVSATQTSDSESSGSESSDAEGSDTESEEEQKEETEGSSAAGVEDGEFVPLHGQAKETQYGRAGDDDARGLFTPLDPPLTYLKVWHSHCYTSDLLKILRCHGSTLEQLTLCNVLTGVLDPVFAMPRLRTLKLKGWKGSATCLTRLRPPSNVLRLNQLTVTGFWIGPEGIAAILRVVGVARHLVLEWSVNNPASHLAAVFQDWARRAASSSPRSIKLERDSEGCRSLERCEAQCAAIRQIAPGVDVWCEVHDPNHVLTNV</sequence>
<evidence type="ECO:0000256" key="5">
    <source>
        <dbReference type="SAM" id="MobiDB-lite"/>
    </source>
</evidence>
<evidence type="ECO:0000256" key="2">
    <source>
        <dbReference type="ARBA" id="ARBA00022771"/>
    </source>
</evidence>
<feature type="compositionally biased region" description="Acidic residues" evidence="5">
    <location>
        <begin position="293"/>
        <end position="308"/>
    </location>
</feature>
<reference evidence="8" key="1">
    <citation type="submission" date="2025-08" db="UniProtKB">
        <authorList>
            <consortium name="RefSeq"/>
        </authorList>
    </citation>
    <scope>IDENTIFICATION</scope>
    <source>
        <tissue evidence="8">Total insect</tissue>
    </source>
</reference>
<evidence type="ECO:0000256" key="3">
    <source>
        <dbReference type="ARBA" id="ARBA00022833"/>
    </source>
</evidence>
<keyword evidence="1" id="KW-0479">Metal-binding</keyword>
<dbReference type="PANTHER" id="PTHR47156">
    <property type="entry name" value="PROTEIN CBG20824"/>
    <property type="match status" value="1"/>
</dbReference>
<dbReference type="PANTHER" id="PTHR47156:SF10">
    <property type="entry name" value="E3 UBIQUITIN-PROTEIN LIGASE TRIM-21-RELATED"/>
    <property type="match status" value="1"/>
</dbReference>
<name>A0A6P9A7B6_THRPL</name>
<dbReference type="GO" id="GO:0008270">
    <property type="term" value="F:zinc ion binding"/>
    <property type="evidence" value="ECO:0007669"/>
    <property type="project" value="UniProtKB-KW"/>
</dbReference>
<dbReference type="SUPFAM" id="SSF57850">
    <property type="entry name" value="RING/U-box"/>
    <property type="match status" value="1"/>
</dbReference>
<evidence type="ECO:0000256" key="4">
    <source>
        <dbReference type="PROSITE-ProRule" id="PRU00175"/>
    </source>
</evidence>
<dbReference type="Proteomes" id="UP000515158">
    <property type="component" value="Unplaced"/>
</dbReference>
<protein>
    <submittedName>
        <fullName evidence="8">E3 ubiquitin-protein ligase TRIM32-like</fullName>
    </submittedName>
</protein>
<dbReference type="PROSITE" id="PS00518">
    <property type="entry name" value="ZF_RING_1"/>
    <property type="match status" value="1"/>
</dbReference>
<dbReference type="SMART" id="SM00184">
    <property type="entry name" value="RING"/>
    <property type="match status" value="1"/>
</dbReference>
<dbReference type="InterPro" id="IPR027370">
    <property type="entry name" value="Znf-RING_euk"/>
</dbReference>
<dbReference type="KEGG" id="tpal:117652820"/>